<proteinExistence type="predicted"/>
<accession>S4P0F2</accession>
<protein>
    <submittedName>
        <fullName evidence="2">Uncharacterized protein</fullName>
    </submittedName>
</protein>
<feature type="non-terminal residue" evidence="2">
    <location>
        <position position="76"/>
    </location>
</feature>
<sequence>MLLQEAARHARPDRALRQALDRYCKLYRLYPMPDLPSSMQEHFKQYAPQDLSQPDPNYEYPKPPVTSIDEDLEEGK</sequence>
<evidence type="ECO:0000313" key="2">
    <source>
        <dbReference type="EMBL" id="JAA83204.1"/>
    </source>
</evidence>
<dbReference type="AlphaFoldDB" id="S4P0F2"/>
<feature type="region of interest" description="Disordered" evidence="1">
    <location>
        <begin position="38"/>
        <end position="76"/>
    </location>
</feature>
<reference evidence="2" key="1">
    <citation type="journal article" date="2013" name="BMC Genomics">
        <title>Unscrambling butterfly oogenesis.</title>
        <authorList>
            <person name="Carter J.M."/>
            <person name="Baker S.C."/>
            <person name="Pink R."/>
            <person name="Carter D.R."/>
            <person name="Collins A."/>
            <person name="Tomlin J."/>
            <person name="Gibbs M."/>
            <person name="Breuker C.J."/>
        </authorList>
    </citation>
    <scope>NUCLEOTIDE SEQUENCE</scope>
    <source>
        <tissue evidence="2">Ovary</tissue>
    </source>
</reference>
<name>S4P0F2_9NEOP</name>
<dbReference type="EMBL" id="GAIX01009356">
    <property type="protein sequence ID" value="JAA83204.1"/>
    <property type="molecule type" value="Transcribed_RNA"/>
</dbReference>
<evidence type="ECO:0000256" key="1">
    <source>
        <dbReference type="SAM" id="MobiDB-lite"/>
    </source>
</evidence>
<reference evidence="2" key="2">
    <citation type="submission" date="2013-05" db="EMBL/GenBank/DDBJ databases">
        <authorList>
            <person name="Carter J.-M."/>
            <person name="Baker S.C."/>
            <person name="Pink R."/>
            <person name="Carter D.R.F."/>
            <person name="Collins A."/>
            <person name="Tomlin J."/>
            <person name="Gibbs M."/>
            <person name="Breuker C.J."/>
        </authorList>
    </citation>
    <scope>NUCLEOTIDE SEQUENCE</scope>
    <source>
        <tissue evidence="2">Ovary</tissue>
    </source>
</reference>
<organism evidence="2">
    <name type="scientific">Pararge aegeria</name>
    <name type="common">speckled wood butterfly</name>
    <dbReference type="NCBI Taxonomy" id="116150"/>
    <lineage>
        <taxon>Eukaryota</taxon>
        <taxon>Metazoa</taxon>
        <taxon>Ecdysozoa</taxon>
        <taxon>Arthropoda</taxon>
        <taxon>Hexapoda</taxon>
        <taxon>Insecta</taxon>
        <taxon>Pterygota</taxon>
        <taxon>Neoptera</taxon>
        <taxon>Endopterygota</taxon>
        <taxon>Lepidoptera</taxon>
        <taxon>Glossata</taxon>
        <taxon>Ditrysia</taxon>
        <taxon>Papilionoidea</taxon>
        <taxon>Nymphalidae</taxon>
        <taxon>Satyrinae</taxon>
        <taxon>Satyrini</taxon>
        <taxon>Parargina</taxon>
        <taxon>Pararge</taxon>
    </lineage>
</organism>